<sequence length="365" mass="42300">MARASNNKIKIGVHWKNTVSIEIPSSNSPRHPKLIELDPNIPLDDYISKICDDWKIPLSNSIHYALRYDDTHKFVIEQNRFQIPTGQVFYLSLSHENEVQDILKYLSSNDYQRYDSTILERLKLAGEDETFALEFVKQNGLQYLLKLFTDDGKLNNYENFTPNLLRSLHNVIINQRTISWDHLENIDKIIDQLICGINASKLFCRHSSVAMMILDSIISMESKYSLKIIQTLQISNLLDYCTKQHDIETQYYALALINIIMSKSDQTIRSSLVRAMSHTTVTTNLRELVQLIIIGDENSNNDSFTSTDTAIQSSRHLTRSSLIQQLCLLQRFYLNELYTNSMNTSPDRLDTKYRDMIAELRRSAF</sequence>
<evidence type="ECO:0000313" key="2">
    <source>
        <dbReference type="EMBL" id="CAF4955746.1"/>
    </source>
</evidence>
<dbReference type="InterPro" id="IPR016024">
    <property type="entry name" value="ARM-type_fold"/>
</dbReference>
<gene>
    <name evidence="2" type="ORF">BYL167_LOCUS54120</name>
</gene>
<comment type="caution">
    <text evidence="2">The sequence shown here is derived from an EMBL/GenBank/DDBJ whole genome shotgun (WGS) entry which is preliminary data.</text>
</comment>
<reference evidence="2" key="1">
    <citation type="submission" date="2021-02" db="EMBL/GenBank/DDBJ databases">
        <authorList>
            <person name="Nowell W R."/>
        </authorList>
    </citation>
    <scope>NUCLEOTIDE SEQUENCE</scope>
</reference>
<dbReference type="Gene3D" id="1.25.10.10">
    <property type="entry name" value="Leucine-rich Repeat Variant"/>
    <property type="match status" value="1"/>
</dbReference>
<accession>A0A8S3D8D0</accession>
<organism evidence="2 3">
    <name type="scientific">Rotaria magnacalcarata</name>
    <dbReference type="NCBI Taxonomy" id="392030"/>
    <lineage>
        <taxon>Eukaryota</taxon>
        <taxon>Metazoa</taxon>
        <taxon>Spiralia</taxon>
        <taxon>Gnathifera</taxon>
        <taxon>Rotifera</taxon>
        <taxon>Eurotatoria</taxon>
        <taxon>Bdelloidea</taxon>
        <taxon>Philodinida</taxon>
        <taxon>Philodinidae</taxon>
        <taxon>Rotaria</taxon>
    </lineage>
</organism>
<name>A0A8S3D8D0_9BILA</name>
<dbReference type="SUPFAM" id="SSF48371">
    <property type="entry name" value="ARM repeat"/>
    <property type="match status" value="1"/>
</dbReference>
<dbReference type="EMBL" id="CAJOBH010187573">
    <property type="protein sequence ID" value="CAF4955746.1"/>
    <property type="molecule type" value="Genomic_DNA"/>
</dbReference>
<dbReference type="InterPro" id="IPR024574">
    <property type="entry name" value="ELMO_ARM"/>
</dbReference>
<evidence type="ECO:0000313" key="3">
    <source>
        <dbReference type="Proteomes" id="UP000681967"/>
    </source>
</evidence>
<feature type="non-terminal residue" evidence="2">
    <location>
        <position position="1"/>
    </location>
</feature>
<protein>
    <recommendedName>
        <fullName evidence="1">ELMO armadillo-like helical domain-containing protein</fullName>
    </recommendedName>
</protein>
<dbReference type="AlphaFoldDB" id="A0A8S3D8D0"/>
<feature type="domain" description="ELMO armadillo-like helical" evidence="1">
    <location>
        <begin position="130"/>
        <end position="285"/>
    </location>
</feature>
<dbReference type="Proteomes" id="UP000681967">
    <property type="component" value="Unassembled WGS sequence"/>
</dbReference>
<proteinExistence type="predicted"/>
<dbReference type="InterPro" id="IPR011989">
    <property type="entry name" value="ARM-like"/>
</dbReference>
<evidence type="ECO:0000259" key="1">
    <source>
        <dbReference type="Pfam" id="PF11841"/>
    </source>
</evidence>
<dbReference type="Pfam" id="PF11841">
    <property type="entry name" value="ELMO_ARM"/>
    <property type="match status" value="1"/>
</dbReference>